<name>A0ABD2KQ24_9BILA</name>
<evidence type="ECO:0000313" key="3">
    <source>
        <dbReference type="EMBL" id="KAL3105050.1"/>
    </source>
</evidence>
<gene>
    <name evidence="3" type="ORF">niasHT_029431</name>
</gene>
<sequence>MDNFKVLLFLIPLLSFITYGAILPNYEATAKNGPNETPKFQNNDLIGDKFMKCCKDNEISCSEVCTYPPPAFSFSEQWCMMTYISDFIKCYTGGHNNTKCCEDHGVVGIYGACRDFCDGTQAYTMSPSYLVCGPVTNIISKCNRDSIKRND</sequence>
<keyword evidence="4" id="KW-1185">Reference proteome</keyword>
<evidence type="ECO:0000256" key="1">
    <source>
        <dbReference type="SAM" id="SignalP"/>
    </source>
</evidence>
<feature type="signal peptide" evidence="1">
    <location>
        <begin position="1"/>
        <end position="20"/>
    </location>
</feature>
<feature type="domain" description="Domain of unknown function DB" evidence="2">
    <location>
        <begin position="53"/>
        <end position="142"/>
    </location>
</feature>
<evidence type="ECO:0000259" key="2">
    <source>
        <dbReference type="Pfam" id="PF01682"/>
    </source>
</evidence>
<dbReference type="Proteomes" id="UP001620626">
    <property type="component" value="Unassembled WGS sequence"/>
</dbReference>
<comment type="caution">
    <text evidence="3">The sequence shown here is derived from an EMBL/GenBank/DDBJ whole genome shotgun (WGS) entry which is preliminary data.</text>
</comment>
<feature type="chain" id="PRO_5044863499" description="Domain of unknown function DB domain-containing protein" evidence="1">
    <location>
        <begin position="21"/>
        <end position="151"/>
    </location>
</feature>
<dbReference type="Pfam" id="PF01682">
    <property type="entry name" value="DB"/>
    <property type="match status" value="1"/>
</dbReference>
<dbReference type="EMBL" id="JBICBT010000692">
    <property type="protein sequence ID" value="KAL3105050.1"/>
    <property type="molecule type" value="Genomic_DNA"/>
</dbReference>
<evidence type="ECO:0000313" key="4">
    <source>
        <dbReference type="Proteomes" id="UP001620626"/>
    </source>
</evidence>
<proteinExistence type="predicted"/>
<dbReference type="AlphaFoldDB" id="A0ABD2KQ24"/>
<dbReference type="InterPro" id="IPR002602">
    <property type="entry name" value="DB"/>
</dbReference>
<organism evidence="3 4">
    <name type="scientific">Heterodera trifolii</name>
    <dbReference type="NCBI Taxonomy" id="157864"/>
    <lineage>
        <taxon>Eukaryota</taxon>
        <taxon>Metazoa</taxon>
        <taxon>Ecdysozoa</taxon>
        <taxon>Nematoda</taxon>
        <taxon>Chromadorea</taxon>
        <taxon>Rhabditida</taxon>
        <taxon>Tylenchina</taxon>
        <taxon>Tylenchomorpha</taxon>
        <taxon>Tylenchoidea</taxon>
        <taxon>Heteroderidae</taxon>
        <taxon>Heteroderinae</taxon>
        <taxon>Heterodera</taxon>
    </lineage>
</organism>
<accession>A0ABD2KQ24</accession>
<reference evidence="3 4" key="1">
    <citation type="submission" date="2024-10" db="EMBL/GenBank/DDBJ databases">
        <authorList>
            <person name="Kim D."/>
        </authorList>
    </citation>
    <scope>NUCLEOTIDE SEQUENCE [LARGE SCALE GENOMIC DNA]</scope>
    <source>
        <strain evidence="3">BH-2024</strain>
    </source>
</reference>
<protein>
    <recommendedName>
        <fullName evidence="2">Domain of unknown function DB domain-containing protein</fullName>
    </recommendedName>
</protein>
<keyword evidence="1" id="KW-0732">Signal</keyword>